<dbReference type="InterPro" id="IPR013767">
    <property type="entry name" value="PAS_fold"/>
</dbReference>
<dbReference type="Gene3D" id="1.20.5.1930">
    <property type="match status" value="1"/>
</dbReference>
<keyword evidence="4" id="KW-0808">Transferase</keyword>
<dbReference type="InterPro" id="IPR003018">
    <property type="entry name" value="GAF"/>
</dbReference>
<dbReference type="SMART" id="SM00091">
    <property type="entry name" value="PAS"/>
    <property type="match status" value="1"/>
</dbReference>
<evidence type="ECO:0000256" key="4">
    <source>
        <dbReference type="ARBA" id="ARBA00022679"/>
    </source>
</evidence>
<dbReference type="RefSeq" id="WP_286976681.1">
    <property type="nucleotide sequence ID" value="NZ_PFNG01000140.1"/>
</dbReference>
<dbReference type="Pfam" id="PF07730">
    <property type="entry name" value="HisKA_3"/>
    <property type="match status" value="1"/>
</dbReference>
<dbReference type="PANTHER" id="PTHR24421:SF10">
    <property type="entry name" value="NITRATE_NITRITE SENSOR PROTEIN NARQ"/>
    <property type="match status" value="1"/>
</dbReference>
<proteinExistence type="predicted"/>
<dbReference type="InterPro" id="IPR000014">
    <property type="entry name" value="PAS"/>
</dbReference>
<dbReference type="SMART" id="SM00065">
    <property type="entry name" value="GAF"/>
    <property type="match status" value="1"/>
</dbReference>
<evidence type="ECO:0000256" key="9">
    <source>
        <dbReference type="SAM" id="Coils"/>
    </source>
</evidence>
<dbReference type="Proteomes" id="UP000230956">
    <property type="component" value="Unassembled WGS sequence"/>
</dbReference>
<dbReference type="InterPro" id="IPR036890">
    <property type="entry name" value="HATPase_C_sf"/>
</dbReference>
<dbReference type="CDD" id="cd16917">
    <property type="entry name" value="HATPase_UhpB-NarQ-NarX-like"/>
    <property type="match status" value="1"/>
</dbReference>
<keyword evidence="3" id="KW-0597">Phosphoprotein</keyword>
<dbReference type="SUPFAM" id="SSF55874">
    <property type="entry name" value="ATPase domain of HSP90 chaperone/DNA topoisomerase II/histidine kinase"/>
    <property type="match status" value="1"/>
</dbReference>
<dbReference type="PROSITE" id="PS50112">
    <property type="entry name" value="PAS"/>
    <property type="match status" value="1"/>
</dbReference>
<dbReference type="AlphaFoldDB" id="A0A2M7T8P7"/>
<dbReference type="Pfam" id="PF13185">
    <property type="entry name" value="GAF_2"/>
    <property type="match status" value="1"/>
</dbReference>
<dbReference type="CDD" id="cd00130">
    <property type="entry name" value="PAS"/>
    <property type="match status" value="1"/>
</dbReference>
<dbReference type="InterPro" id="IPR003594">
    <property type="entry name" value="HATPase_dom"/>
</dbReference>
<evidence type="ECO:0000256" key="3">
    <source>
        <dbReference type="ARBA" id="ARBA00022553"/>
    </source>
</evidence>
<keyword evidence="8" id="KW-0902">Two-component regulatory system</keyword>
<dbReference type="InterPro" id="IPR029016">
    <property type="entry name" value="GAF-like_dom_sf"/>
</dbReference>
<evidence type="ECO:0000313" key="12">
    <source>
        <dbReference type="Proteomes" id="UP000230956"/>
    </source>
</evidence>
<dbReference type="SUPFAM" id="SSF55785">
    <property type="entry name" value="PYP-like sensor domain (PAS domain)"/>
    <property type="match status" value="1"/>
</dbReference>
<evidence type="ECO:0000256" key="7">
    <source>
        <dbReference type="ARBA" id="ARBA00022840"/>
    </source>
</evidence>
<dbReference type="EC" id="2.7.13.3" evidence="2"/>
<dbReference type="InterPro" id="IPR035965">
    <property type="entry name" value="PAS-like_dom_sf"/>
</dbReference>
<dbReference type="GO" id="GO:0000155">
    <property type="term" value="F:phosphorelay sensor kinase activity"/>
    <property type="evidence" value="ECO:0007669"/>
    <property type="project" value="InterPro"/>
</dbReference>
<dbReference type="PANTHER" id="PTHR24421">
    <property type="entry name" value="NITRATE/NITRITE SENSOR PROTEIN NARX-RELATED"/>
    <property type="match status" value="1"/>
</dbReference>
<dbReference type="Gene3D" id="3.30.565.10">
    <property type="entry name" value="Histidine kinase-like ATPase, C-terminal domain"/>
    <property type="match status" value="1"/>
</dbReference>
<dbReference type="SMART" id="SM00387">
    <property type="entry name" value="HATPase_c"/>
    <property type="match status" value="1"/>
</dbReference>
<keyword evidence="9" id="KW-0175">Coiled coil</keyword>
<organism evidence="11 12">
    <name type="scientific">Candidatus Aquicultor secundus</name>
    <dbReference type="NCBI Taxonomy" id="1973895"/>
    <lineage>
        <taxon>Bacteria</taxon>
        <taxon>Bacillati</taxon>
        <taxon>Actinomycetota</taxon>
        <taxon>Candidatus Aquicultoria</taxon>
        <taxon>Candidatus Aquicultorales</taxon>
        <taxon>Candidatus Aquicultoraceae</taxon>
        <taxon>Candidatus Aquicultor</taxon>
    </lineage>
</organism>
<comment type="caution">
    <text evidence="11">The sequence shown here is derived from an EMBL/GenBank/DDBJ whole genome shotgun (WGS) entry which is preliminary data.</text>
</comment>
<evidence type="ECO:0000256" key="5">
    <source>
        <dbReference type="ARBA" id="ARBA00022741"/>
    </source>
</evidence>
<feature type="domain" description="PAS" evidence="10">
    <location>
        <begin position="167"/>
        <end position="211"/>
    </location>
</feature>
<keyword evidence="5" id="KW-0547">Nucleotide-binding</keyword>
<gene>
    <name evidence="11" type="ORF">COY37_05820</name>
</gene>
<name>A0A2M7T8P7_9ACTN</name>
<feature type="coiled-coil region" evidence="9">
    <location>
        <begin position="150"/>
        <end position="177"/>
    </location>
</feature>
<dbReference type="GO" id="GO:0005524">
    <property type="term" value="F:ATP binding"/>
    <property type="evidence" value="ECO:0007669"/>
    <property type="project" value="UniProtKB-KW"/>
</dbReference>
<evidence type="ECO:0000256" key="1">
    <source>
        <dbReference type="ARBA" id="ARBA00000085"/>
    </source>
</evidence>
<dbReference type="InterPro" id="IPR011712">
    <property type="entry name" value="Sig_transdc_His_kin_sub3_dim/P"/>
</dbReference>
<dbReference type="GO" id="GO:0046983">
    <property type="term" value="F:protein dimerization activity"/>
    <property type="evidence" value="ECO:0007669"/>
    <property type="project" value="InterPro"/>
</dbReference>
<dbReference type="EMBL" id="PFNG01000140">
    <property type="protein sequence ID" value="PIZ38664.1"/>
    <property type="molecule type" value="Genomic_DNA"/>
</dbReference>
<dbReference type="InterPro" id="IPR050482">
    <property type="entry name" value="Sensor_HK_TwoCompSys"/>
</dbReference>
<keyword evidence="7" id="KW-0067">ATP-binding</keyword>
<dbReference type="GO" id="GO:0006355">
    <property type="term" value="P:regulation of DNA-templated transcription"/>
    <property type="evidence" value="ECO:0007669"/>
    <property type="project" value="InterPro"/>
</dbReference>
<sequence>VFSAMLSQSLDIKQVIETAIEMVMEVMKVEVVLIFSLDKQAKELRVTGFEGVKQEYAAAVDGMKLGEGFCGRVAKTGRPLLIEDTATDTELTTDDTRREKIRTQLSVPLRSRGKITGTLCASTRAPRQFTHSEIELLTAIGNLTGIAMENARLNNEREMASEQLKQSEKKYRELFEHAHDAIWVQDLSGKITAANHAAADLFGCPLPELIGADTQKFLPVGEIPVSDKVRERLLAGQTMKQPYTKKLIKKGGNEAILTVTTNLISDNGHPGGFQFIGRDITKEVRMQENLSFYLQQITRAHEEERQRISRDLHDSTAQNLIATLHQLENFCQTDEYLPMPKLRSLWSLHEQLKELLQEIRRLSRDLRPSILDNLGLLPAVEWLTEQIKVEHRIAAEFTVSGNEKRFSPEIEVMLFRIIQEALRNIAKHAEATKAKINIDLKDTETRVTISDNGKGFRLPSTLGDLSRHGKLGIDGMQTRARLVGGTFYVRSRHGEGTTITVTIPA</sequence>
<comment type="catalytic activity">
    <reaction evidence="1">
        <text>ATP + protein L-histidine = ADP + protein N-phospho-L-histidine.</text>
        <dbReference type="EC" id="2.7.13.3"/>
    </reaction>
</comment>
<accession>A0A2M7T8P7</accession>
<dbReference type="Pfam" id="PF02518">
    <property type="entry name" value="HATPase_c"/>
    <property type="match status" value="1"/>
</dbReference>
<evidence type="ECO:0000313" key="11">
    <source>
        <dbReference type="EMBL" id="PIZ38664.1"/>
    </source>
</evidence>
<protein>
    <recommendedName>
        <fullName evidence="2">histidine kinase</fullName>
        <ecNumber evidence="2">2.7.13.3</ecNumber>
    </recommendedName>
</protein>
<dbReference type="NCBIfam" id="TIGR00229">
    <property type="entry name" value="sensory_box"/>
    <property type="match status" value="1"/>
</dbReference>
<dbReference type="Gene3D" id="3.30.450.20">
    <property type="entry name" value="PAS domain"/>
    <property type="match status" value="1"/>
</dbReference>
<evidence type="ECO:0000256" key="8">
    <source>
        <dbReference type="ARBA" id="ARBA00023012"/>
    </source>
</evidence>
<keyword evidence="6" id="KW-0418">Kinase</keyword>
<feature type="non-terminal residue" evidence="11">
    <location>
        <position position="1"/>
    </location>
</feature>
<dbReference type="GO" id="GO:0016020">
    <property type="term" value="C:membrane"/>
    <property type="evidence" value="ECO:0007669"/>
    <property type="project" value="InterPro"/>
</dbReference>
<reference evidence="12" key="1">
    <citation type="submission" date="2017-09" db="EMBL/GenBank/DDBJ databases">
        <title>Depth-based differentiation of microbial function through sediment-hosted aquifers and enrichment of novel symbionts in the deep terrestrial subsurface.</title>
        <authorList>
            <person name="Probst A.J."/>
            <person name="Ladd B."/>
            <person name="Jarett J.K."/>
            <person name="Geller-Mcgrath D.E."/>
            <person name="Sieber C.M.K."/>
            <person name="Emerson J.B."/>
            <person name="Anantharaman K."/>
            <person name="Thomas B.C."/>
            <person name="Malmstrom R."/>
            <person name="Stieglmeier M."/>
            <person name="Klingl A."/>
            <person name="Woyke T."/>
            <person name="Ryan C.M."/>
            <person name="Banfield J.F."/>
        </authorList>
    </citation>
    <scope>NUCLEOTIDE SEQUENCE [LARGE SCALE GENOMIC DNA]</scope>
</reference>
<dbReference type="Gene3D" id="3.30.450.40">
    <property type="match status" value="1"/>
</dbReference>
<dbReference type="Pfam" id="PF00989">
    <property type="entry name" value="PAS"/>
    <property type="match status" value="1"/>
</dbReference>
<evidence type="ECO:0000259" key="10">
    <source>
        <dbReference type="PROSITE" id="PS50112"/>
    </source>
</evidence>
<dbReference type="SUPFAM" id="SSF55781">
    <property type="entry name" value="GAF domain-like"/>
    <property type="match status" value="1"/>
</dbReference>
<evidence type="ECO:0000256" key="6">
    <source>
        <dbReference type="ARBA" id="ARBA00022777"/>
    </source>
</evidence>
<evidence type="ECO:0000256" key="2">
    <source>
        <dbReference type="ARBA" id="ARBA00012438"/>
    </source>
</evidence>